<name>A0A388KDQ2_CHABU</name>
<sequence length="331" mass="38110">MDEGEDRPNSREGARSPPPAPAERQQSYWEDEDRIRSLLPMCFDDGVYPMNLDPREMTVQGREASFTLNTSLDEIKVKWLKERTVSVIFKENARFLPKKVKDDTIKAYEDGWILGSNMFPMETRRGRVKVEGPNALSYVAKSREVATYMIDEGGAEITLRNVTYKIPFKPWMTRAEFRYLRRAEDERTFWVIAVQVPLDDMPFIYSQVERAIDTILYAHPLDADPERPALVNARFDLDPDARGNMKDKLWINTSTGDRLEVRLAMATTLKCRRCRFHEEADCRRGNRHAEARGGDNLFQADPAASTTNQNSRGGRTQSRQPYQGTSRPDHP</sequence>
<dbReference type="Gramene" id="GBG68192">
    <property type="protein sequence ID" value="GBG68192"/>
    <property type="gene ID" value="CBR_g2744"/>
</dbReference>
<feature type="compositionally biased region" description="Basic and acidic residues" evidence="1">
    <location>
        <begin position="284"/>
        <end position="293"/>
    </location>
</feature>
<gene>
    <name evidence="2" type="ORF">CBR_g2744</name>
</gene>
<reference evidence="2 3" key="1">
    <citation type="journal article" date="2018" name="Cell">
        <title>The Chara Genome: Secondary Complexity and Implications for Plant Terrestrialization.</title>
        <authorList>
            <person name="Nishiyama T."/>
            <person name="Sakayama H."/>
            <person name="Vries J.D."/>
            <person name="Buschmann H."/>
            <person name="Saint-Marcoux D."/>
            <person name="Ullrich K.K."/>
            <person name="Haas F.B."/>
            <person name="Vanderstraeten L."/>
            <person name="Becker D."/>
            <person name="Lang D."/>
            <person name="Vosolsobe S."/>
            <person name="Rombauts S."/>
            <person name="Wilhelmsson P.K.I."/>
            <person name="Janitza P."/>
            <person name="Kern R."/>
            <person name="Heyl A."/>
            <person name="Rumpler F."/>
            <person name="Villalobos L.I.A.C."/>
            <person name="Clay J.M."/>
            <person name="Skokan R."/>
            <person name="Toyoda A."/>
            <person name="Suzuki Y."/>
            <person name="Kagoshima H."/>
            <person name="Schijlen E."/>
            <person name="Tajeshwar N."/>
            <person name="Catarino B."/>
            <person name="Hetherington A.J."/>
            <person name="Saltykova A."/>
            <person name="Bonnot C."/>
            <person name="Breuninger H."/>
            <person name="Symeonidi A."/>
            <person name="Radhakrishnan G.V."/>
            <person name="Van Nieuwerburgh F."/>
            <person name="Deforce D."/>
            <person name="Chang C."/>
            <person name="Karol K.G."/>
            <person name="Hedrich R."/>
            <person name="Ulvskov P."/>
            <person name="Glockner G."/>
            <person name="Delwiche C.F."/>
            <person name="Petrasek J."/>
            <person name="Van de Peer Y."/>
            <person name="Friml J."/>
            <person name="Beilby M."/>
            <person name="Dolan L."/>
            <person name="Kohara Y."/>
            <person name="Sugano S."/>
            <person name="Fujiyama A."/>
            <person name="Delaux P.-M."/>
            <person name="Quint M."/>
            <person name="TheiBen G."/>
            <person name="Hagemann M."/>
            <person name="Harholt J."/>
            <person name="Dunand C."/>
            <person name="Zachgo S."/>
            <person name="Langdale J."/>
            <person name="Maumus F."/>
            <person name="Straeten D.V.D."/>
            <person name="Gould S.B."/>
            <person name="Rensing S.A."/>
        </authorList>
    </citation>
    <scope>NUCLEOTIDE SEQUENCE [LARGE SCALE GENOMIC DNA]</scope>
    <source>
        <strain evidence="2 3">S276</strain>
    </source>
</reference>
<evidence type="ECO:0000256" key="1">
    <source>
        <dbReference type="SAM" id="MobiDB-lite"/>
    </source>
</evidence>
<dbReference type="EMBL" id="BFEA01000097">
    <property type="protein sequence ID" value="GBG68192.1"/>
    <property type="molecule type" value="Genomic_DNA"/>
</dbReference>
<evidence type="ECO:0000313" key="2">
    <source>
        <dbReference type="EMBL" id="GBG68192.1"/>
    </source>
</evidence>
<feature type="compositionally biased region" description="Basic and acidic residues" evidence="1">
    <location>
        <begin position="1"/>
        <end position="14"/>
    </location>
</feature>
<evidence type="ECO:0000313" key="3">
    <source>
        <dbReference type="Proteomes" id="UP000265515"/>
    </source>
</evidence>
<feature type="compositionally biased region" description="Polar residues" evidence="1">
    <location>
        <begin position="304"/>
        <end position="331"/>
    </location>
</feature>
<proteinExistence type="predicted"/>
<comment type="caution">
    <text evidence="2">The sequence shown here is derived from an EMBL/GenBank/DDBJ whole genome shotgun (WGS) entry which is preliminary data.</text>
</comment>
<feature type="region of interest" description="Disordered" evidence="1">
    <location>
        <begin position="284"/>
        <end position="331"/>
    </location>
</feature>
<protein>
    <submittedName>
        <fullName evidence="2">Uncharacterized protein</fullName>
    </submittedName>
</protein>
<accession>A0A388KDQ2</accession>
<keyword evidence="3" id="KW-1185">Reference proteome</keyword>
<organism evidence="2 3">
    <name type="scientific">Chara braunii</name>
    <name type="common">Braun's stonewort</name>
    <dbReference type="NCBI Taxonomy" id="69332"/>
    <lineage>
        <taxon>Eukaryota</taxon>
        <taxon>Viridiplantae</taxon>
        <taxon>Streptophyta</taxon>
        <taxon>Charophyceae</taxon>
        <taxon>Charales</taxon>
        <taxon>Characeae</taxon>
        <taxon>Chara</taxon>
    </lineage>
</organism>
<dbReference type="AlphaFoldDB" id="A0A388KDQ2"/>
<feature type="region of interest" description="Disordered" evidence="1">
    <location>
        <begin position="1"/>
        <end position="29"/>
    </location>
</feature>
<dbReference type="Proteomes" id="UP000265515">
    <property type="component" value="Unassembled WGS sequence"/>
</dbReference>